<dbReference type="Proteomes" id="UP000324162">
    <property type="component" value="Unassembled WGS sequence"/>
</dbReference>
<sequence length="652" mass="73868">MKLQTRFCRLLMLLSAITTWNNHASEAVTPDKESNNSYQTEAWFSFSAQACHGGDGQALKINNGSIIANQSTSELSCSITRIDHTLVYSIQWAGDDFDHDGINDTLSFDVNVEGFSGSTFTNSSTNGETSITRLGTSDEVNVWINPDNTEQSVWDIANDSSEGQGEGQSLRVTISNLEVKVDDYQAHFNGFYYVRLLETNGGYAHQHILGKGTGLNTQSFNTPTSDIHFDTVDEFVITGAGDAFDSRSWGVAEMQFSLSINNPTSTPVWEASDLSLHGTGPTYSEVYPAEKKSRQALFPNFSWDTVPRWLAVRNHAPYTDEQIASIADHYQLVMLEKANKAGFNSVDEGIKDTAARLKQLNPNIKTLFYWNTQIHYTGYSSDNNYEENKLSWSKLLENSELYLFKDLYYWYDENNKELRDWWVNFPVEVASDDNIDGVFIDKMPKAAVDTLFVNKEPVSDYVRMISQLWESLPEDKILIGNNLRGERHNASRAFMEILDGSYLERWDYTLDYDFPSQTTADAISLSMQLMREALAQGKIINFQTTPDTDEPVPDTYEEKQKYMAKHVDFPLAIFLIIAEENAFFSYQLGVNATPSAENIWDTSYIPEFNRPLGAPLGAPVKNNYIFTRSYEYVDVWVDVKSQKAVLTWRNAL</sequence>
<comment type="caution">
    <text evidence="2">The sequence shown here is derived from an EMBL/GenBank/DDBJ whole genome shotgun (WGS) entry which is preliminary data.</text>
</comment>
<organism evidence="2 3">
    <name type="scientific">Pseudoalteromonas fuliginea</name>
    <dbReference type="NCBI Taxonomy" id="1872678"/>
    <lineage>
        <taxon>Bacteria</taxon>
        <taxon>Pseudomonadati</taxon>
        <taxon>Pseudomonadota</taxon>
        <taxon>Gammaproteobacteria</taxon>
        <taxon>Alteromonadales</taxon>
        <taxon>Pseudoalteromonadaceae</taxon>
        <taxon>Pseudoalteromonas</taxon>
    </lineage>
</organism>
<proteinExistence type="predicted"/>
<accession>A0AB73BGU9</accession>
<name>A0AB73BGU9_9GAMM</name>
<evidence type="ECO:0000256" key="1">
    <source>
        <dbReference type="SAM" id="SignalP"/>
    </source>
</evidence>
<dbReference type="RefSeq" id="WP_149614143.1">
    <property type="nucleotide sequence ID" value="NZ_SEUK01000048.1"/>
</dbReference>
<feature type="chain" id="PRO_5044500933" evidence="1">
    <location>
        <begin position="25"/>
        <end position="652"/>
    </location>
</feature>
<dbReference type="EMBL" id="SEUK01000048">
    <property type="protein sequence ID" value="KAA1160580.1"/>
    <property type="molecule type" value="Genomic_DNA"/>
</dbReference>
<protein>
    <submittedName>
        <fullName evidence="2">Uncharacterized protein</fullName>
    </submittedName>
</protein>
<dbReference type="Pfam" id="PF14885">
    <property type="entry name" value="GHL15"/>
    <property type="match status" value="1"/>
</dbReference>
<gene>
    <name evidence="2" type="ORF">EU508_08980</name>
</gene>
<reference evidence="2 3" key="1">
    <citation type="submission" date="2019-01" db="EMBL/GenBank/DDBJ databases">
        <title>Genome sequences of marine Pseudoalteromonas species.</title>
        <authorList>
            <person name="Boraston A.B."/>
            <person name="Hehemann J.-H."/>
            <person name="Vickers C.J."/>
            <person name="Salama-Alber O."/>
            <person name="Abe K."/>
            <person name="Hettle A.J."/>
        </authorList>
    </citation>
    <scope>NUCLEOTIDE SEQUENCE [LARGE SCALE GENOMIC DNA]</scope>
    <source>
        <strain evidence="2 3">PS42</strain>
    </source>
</reference>
<keyword evidence="1" id="KW-0732">Signal</keyword>
<dbReference type="InterPro" id="IPR029455">
    <property type="entry name" value="GHL15"/>
</dbReference>
<evidence type="ECO:0000313" key="2">
    <source>
        <dbReference type="EMBL" id="KAA1160580.1"/>
    </source>
</evidence>
<feature type="signal peptide" evidence="1">
    <location>
        <begin position="1"/>
        <end position="24"/>
    </location>
</feature>
<evidence type="ECO:0000313" key="3">
    <source>
        <dbReference type="Proteomes" id="UP000324162"/>
    </source>
</evidence>
<dbReference type="AlphaFoldDB" id="A0AB73BGU9"/>